<feature type="region of interest" description="Disordered" evidence="1">
    <location>
        <begin position="1"/>
        <end position="65"/>
    </location>
</feature>
<feature type="compositionally biased region" description="Pro residues" evidence="1">
    <location>
        <begin position="1"/>
        <end position="19"/>
    </location>
</feature>
<evidence type="ECO:0000256" key="1">
    <source>
        <dbReference type="SAM" id="MobiDB-lite"/>
    </source>
</evidence>
<reference evidence="3" key="1">
    <citation type="submission" date="2025-08" db="UniProtKB">
        <authorList>
            <consortium name="Ensembl"/>
        </authorList>
    </citation>
    <scope>IDENTIFICATION</scope>
</reference>
<dbReference type="InterPro" id="IPR029073">
    <property type="entry name" value="DUF4661"/>
</dbReference>
<reference evidence="3" key="2">
    <citation type="submission" date="2025-09" db="UniProtKB">
        <authorList>
            <consortium name="Ensembl"/>
        </authorList>
    </citation>
    <scope>IDENTIFICATION</scope>
</reference>
<name>A0A8C0QSK7_CHEAB</name>
<accession>A0A8C0QSK7</accession>
<organism evidence="3 4">
    <name type="scientific">Chelonoidis abingdonii</name>
    <name type="common">Abingdon island giant tortoise</name>
    <name type="synonym">Testudo abingdonii</name>
    <dbReference type="NCBI Taxonomy" id="106734"/>
    <lineage>
        <taxon>Eukaryota</taxon>
        <taxon>Metazoa</taxon>
        <taxon>Chordata</taxon>
        <taxon>Craniata</taxon>
        <taxon>Vertebrata</taxon>
        <taxon>Euteleostomi</taxon>
        <taxon>Archelosauria</taxon>
        <taxon>Testudinata</taxon>
        <taxon>Testudines</taxon>
        <taxon>Cryptodira</taxon>
        <taxon>Durocryptodira</taxon>
        <taxon>Testudinoidea</taxon>
        <taxon>Testudinidae</taxon>
        <taxon>Chelonoidis</taxon>
    </lineage>
</organism>
<dbReference type="AlphaFoldDB" id="A0A8C0QSK7"/>
<keyword evidence="2" id="KW-0812">Transmembrane</keyword>
<dbReference type="PANTHER" id="PTHR14307">
    <property type="entry name" value="C6ORF47 FAMILY MEMBER"/>
    <property type="match status" value="1"/>
</dbReference>
<dbReference type="GeneTree" id="ENSGT01000000215801"/>
<feature type="transmembrane region" description="Helical" evidence="2">
    <location>
        <begin position="190"/>
        <end position="209"/>
    </location>
</feature>
<dbReference type="Proteomes" id="UP000694404">
    <property type="component" value="Unplaced"/>
</dbReference>
<protein>
    <submittedName>
        <fullName evidence="3">Uncharacterized protein</fullName>
    </submittedName>
</protein>
<dbReference type="PANTHER" id="PTHR14307:SF0">
    <property type="entry name" value="SI:CH73-25F10.6"/>
    <property type="match status" value="1"/>
</dbReference>
<keyword evidence="4" id="KW-1185">Reference proteome</keyword>
<dbReference type="Pfam" id="PF15576">
    <property type="entry name" value="DUF4661"/>
    <property type="match status" value="1"/>
</dbReference>
<dbReference type="Ensembl" id="ENSCABT00000034576.1">
    <property type="protein sequence ID" value="ENSCABP00000031546.1"/>
    <property type="gene ID" value="ENSCABG00000023028.1"/>
</dbReference>
<evidence type="ECO:0000313" key="4">
    <source>
        <dbReference type="Proteomes" id="UP000694404"/>
    </source>
</evidence>
<evidence type="ECO:0000256" key="2">
    <source>
        <dbReference type="SAM" id="Phobius"/>
    </source>
</evidence>
<keyword evidence="2" id="KW-1133">Transmembrane helix</keyword>
<proteinExistence type="predicted"/>
<sequence length="263" mass="27539">RPSSPEAPPPAQSPAPLPATLPAAAPHTRGVLGAPDPAARPDGSSHGARSPPAPSRSERAKNGGVGAVCSGGGRAGFGGCHFPHPGEFGGETHPLCCFVGAGGLGRARTSGAVALKRIPPRFREGLIFWEGCEPLLPSLTMGADIPEHFQICFNFARHLFDLCVVTLLCACSPAFRLLLDILGFRGPLKVWLHGLATFLVTTYGMYLALWLVQKYLLQFACLYGFLQTLVLCVSIRAAEEEGQSGGDPGGVDPSSGAEAERTE</sequence>
<keyword evidence="2" id="KW-0472">Membrane</keyword>
<feature type="region of interest" description="Disordered" evidence="1">
    <location>
        <begin position="240"/>
        <end position="263"/>
    </location>
</feature>
<evidence type="ECO:0000313" key="3">
    <source>
        <dbReference type="Ensembl" id="ENSCABP00000031546.1"/>
    </source>
</evidence>
<feature type="transmembrane region" description="Helical" evidence="2">
    <location>
        <begin position="215"/>
        <end position="235"/>
    </location>
</feature>